<dbReference type="InterPro" id="IPR036380">
    <property type="entry name" value="Isochorismatase-like_sf"/>
</dbReference>
<reference evidence="3 4" key="1">
    <citation type="submission" date="2017-10" db="EMBL/GenBank/DDBJ databases">
        <title>Whole genome sequencing of Pseudoxanthomonas broegbernensis DSM 12573(T).</title>
        <authorList>
            <person name="Kumar S."/>
            <person name="Bansal K."/>
            <person name="Kaur A."/>
            <person name="Patil P."/>
            <person name="Sharma S."/>
            <person name="Patil P.B."/>
        </authorList>
    </citation>
    <scope>NUCLEOTIDE SEQUENCE [LARGE SCALE GENOMIC DNA]</scope>
    <source>
        <strain evidence="3 4">DSM 12573</strain>
    </source>
</reference>
<dbReference type="CDD" id="cd00431">
    <property type="entry name" value="cysteine_hydrolases"/>
    <property type="match status" value="1"/>
</dbReference>
<keyword evidence="1" id="KW-0378">Hydrolase</keyword>
<dbReference type="Gene3D" id="3.40.50.850">
    <property type="entry name" value="Isochorismatase-like"/>
    <property type="match status" value="1"/>
</dbReference>
<feature type="domain" description="Isochorismatase-like" evidence="2">
    <location>
        <begin position="17"/>
        <end position="152"/>
    </location>
</feature>
<evidence type="ECO:0000313" key="4">
    <source>
        <dbReference type="Proteomes" id="UP000462066"/>
    </source>
</evidence>
<dbReference type="InterPro" id="IPR000868">
    <property type="entry name" value="Isochorismatase-like_dom"/>
</dbReference>
<keyword evidence="4" id="KW-1185">Reference proteome</keyword>
<evidence type="ECO:0000313" key="3">
    <source>
        <dbReference type="EMBL" id="KAF1686375.1"/>
    </source>
</evidence>
<evidence type="ECO:0000259" key="2">
    <source>
        <dbReference type="Pfam" id="PF00857"/>
    </source>
</evidence>
<name>A0A7V8K6W2_9GAMM</name>
<evidence type="ECO:0000256" key="1">
    <source>
        <dbReference type="ARBA" id="ARBA00022801"/>
    </source>
</evidence>
<dbReference type="AlphaFoldDB" id="A0A7V8K6W2"/>
<dbReference type="EMBL" id="MWIP01000007">
    <property type="protein sequence ID" value="KAF1686375.1"/>
    <property type="molecule type" value="Genomic_DNA"/>
</dbReference>
<comment type="caution">
    <text evidence="3">The sequence shown here is derived from an EMBL/GenBank/DDBJ whole genome shotgun (WGS) entry which is preliminary data.</text>
</comment>
<dbReference type="PANTHER" id="PTHR43540">
    <property type="entry name" value="PEROXYUREIDOACRYLATE/UREIDOACRYLATE AMIDOHYDROLASE-RELATED"/>
    <property type="match status" value="1"/>
</dbReference>
<protein>
    <submittedName>
        <fullName evidence="3">Isochorismatase</fullName>
    </submittedName>
</protein>
<dbReference type="PANTHER" id="PTHR43540:SF6">
    <property type="entry name" value="ISOCHORISMATASE-LIKE DOMAIN-CONTAINING PROTEIN"/>
    <property type="match status" value="1"/>
</dbReference>
<sequence length="173" mass="18176">MISLLDFPGAARMAPVDAARRIHALRRRCHAHGWPVVFANDNFARWHSDFHGLVAMAAAAGGAAAQIAQLLAPLPQDYLVLKPKHSAFLSTPLAVLLAKLGVRRLLLAGMALESCILATAMDANAREFEVAVAKDAVAGLPELRASALKVLAGSKAARLVTSRGASAWANGRG</sequence>
<accession>A0A7V8K6W2</accession>
<dbReference type="Pfam" id="PF00857">
    <property type="entry name" value="Isochorismatase"/>
    <property type="match status" value="1"/>
</dbReference>
<dbReference type="InterPro" id="IPR050272">
    <property type="entry name" value="Isochorismatase-like_hydrls"/>
</dbReference>
<gene>
    <name evidence="3" type="ORF">B1992_08900</name>
</gene>
<dbReference type="SUPFAM" id="SSF52499">
    <property type="entry name" value="Isochorismatase-like hydrolases"/>
    <property type="match status" value="1"/>
</dbReference>
<dbReference type="GO" id="GO:0016787">
    <property type="term" value="F:hydrolase activity"/>
    <property type="evidence" value="ECO:0007669"/>
    <property type="project" value="UniProtKB-KW"/>
</dbReference>
<proteinExistence type="predicted"/>
<organism evidence="3 4">
    <name type="scientific">Pseudoxanthomonas broegbernensis</name>
    <dbReference type="NCBI Taxonomy" id="83619"/>
    <lineage>
        <taxon>Bacteria</taxon>
        <taxon>Pseudomonadati</taxon>
        <taxon>Pseudomonadota</taxon>
        <taxon>Gammaproteobacteria</taxon>
        <taxon>Lysobacterales</taxon>
        <taxon>Lysobacteraceae</taxon>
        <taxon>Pseudoxanthomonas</taxon>
    </lineage>
</organism>
<dbReference type="Proteomes" id="UP000462066">
    <property type="component" value="Unassembled WGS sequence"/>
</dbReference>